<evidence type="ECO:0008006" key="4">
    <source>
        <dbReference type="Google" id="ProtNLM"/>
    </source>
</evidence>
<dbReference type="AlphaFoldDB" id="A0A8J9UDV6"/>
<evidence type="ECO:0000313" key="3">
    <source>
        <dbReference type="Proteomes" id="UP000838878"/>
    </source>
</evidence>
<feature type="chain" id="PRO_5035468429" description="Chemosensory protein" evidence="1">
    <location>
        <begin position="16"/>
        <end position="126"/>
    </location>
</feature>
<dbReference type="Pfam" id="PF03392">
    <property type="entry name" value="OS-D"/>
    <property type="match status" value="1"/>
</dbReference>
<evidence type="ECO:0000256" key="1">
    <source>
        <dbReference type="SAM" id="SignalP"/>
    </source>
</evidence>
<reference evidence="2" key="1">
    <citation type="submission" date="2021-12" db="EMBL/GenBank/DDBJ databases">
        <authorList>
            <person name="Martin H S."/>
        </authorList>
    </citation>
    <scope>NUCLEOTIDE SEQUENCE</scope>
</reference>
<dbReference type="Proteomes" id="UP000838878">
    <property type="component" value="Chromosome 12"/>
</dbReference>
<sequence>MKTIVLFALFVFAAADIEYYTSLNDKLDIEALVSNVTTLKSYMDCFLDRKPCSDILIHYKRITSECMEQACMRCTPSQKNRYWRFLEGVRLLLPEDYENYKKHYDPDNKYFDALLRELSKYKDGVY</sequence>
<organism evidence="2 3">
    <name type="scientific">Brenthis ino</name>
    <name type="common">lesser marbled fritillary</name>
    <dbReference type="NCBI Taxonomy" id="405034"/>
    <lineage>
        <taxon>Eukaryota</taxon>
        <taxon>Metazoa</taxon>
        <taxon>Ecdysozoa</taxon>
        <taxon>Arthropoda</taxon>
        <taxon>Hexapoda</taxon>
        <taxon>Insecta</taxon>
        <taxon>Pterygota</taxon>
        <taxon>Neoptera</taxon>
        <taxon>Endopterygota</taxon>
        <taxon>Lepidoptera</taxon>
        <taxon>Glossata</taxon>
        <taxon>Ditrysia</taxon>
        <taxon>Papilionoidea</taxon>
        <taxon>Nymphalidae</taxon>
        <taxon>Heliconiinae</taxon>
        <taxon>Argynnini</taxon>
        <taxon>Brenthis</taxon>
    </lineage>
</organism>
<dbReference type="InterPro" id="IPR036682">
    <property type="entry name" value="OS_D_A10/PebIII_sf"/>
</dbReference>
<accession>A0A8J9UDV6</accession>
<dbReference type="Gene3D" id="1.10.2080.10">
    <property type="entry name" value="Insect odorant-binding protein A10/Ejaculatory bulb-specific protein 3"/>
    <property type="match status" value="1"/>
</dbReference>
<feature type="signal peptide" evidence="1">
    <location>
        <begin position="1"/>
        <end position="15"/>
    </location>
</feature>
<keyword evidence="1" id="KW-0732">Signal</keyword>
<proteinExistence type="predicted"/>
<protein>
    <recommendedName>
        <fullName evidence="4">Chemosensory protein</fullName>
    </recommendedName>
</protein>
<dbReference type="OrthoDB" id="7182126at2759"/>
<dbReference type="PANTHER" id="PTHR11257">
    <property type="entry name" value="CHEMOSENSORY PROTEIN-RELATED"/>
    <property type="match status" value="1"/>
</dbReference>
<feature type="non-terminal residue" evidence="2">
    <location>
        <position position="126"/>
    </location>
</feature>
<evidence type="ECO:0000313" key="2">
    <source>
        <dbReference type="EMBL" id="CAH0717574.1"/>
    </source>
</evidence>
<keyword evidence="3" id="KW-1185">Reference proteome</keyword>
<name>A0A8J9UDV6_9NEOP</name>
<dbReference type="EMBL" id="OV170232">
    <property type="protein sequence ID" value="CAH0717574.1"/>
    <property type="molecule type" value="Genomic_DNA"/>
</dbReference>
<dbReference type="SUPFAM" id="SSF100910">
    <property type="entry name" value="Chemosensory protein Csp2"/>
    <property type="match status" value="1"/>
</dbReference>
<gene>
    <name evidence="2" type="ORF">BINO364_LOCUS4166</name>
</gene>
<dbReference type="PANTHER" id="PTHR11257:SF9">
    <property type="entry name" value="CHEMOSENSORY PROTEIN 13"/>
    <property type="match status" value="1"/>
</dbReference>
<dbReference type="InterPro" id="IPR005055">
    <property type="entry name" value="A10/PebIII"/>
</dbReference>